<dbReference type="EMBL" id="JAQQWP010000002">
    <property type="protein sequence ID" value="KAK8129444.1"/>
    <property type="molecule type" value="Genomic_DNA"/>
</dbReference>
<keyword evidence="2" id="KW-1185">Reference proteome</keyword>
<accession>A0AAW0R6H6</accession>
<proteinExistence type="predicted"/>
<dbReference type="Proteomes" id="UP001392437">
    <property type="component" value="Unassembled WGS sequence"/>
</dbReference>
<dbReference type="AlphaFoldDB" id="A0AAW0R6H6"/>
<comment type="caution">
    <text evidence="1">The sequence shown here is derived from an EMBL/GenBank/DDBJ whole genome shotgun (WGS) entry which is preliminary data.</text>
</comment>
<evidence type="ECO:0000313" key="1">
    <source>
        <dbReference type="EMBL" id="KAK8129444.1"/>
    </source>
</evidence>
<protein>
    <submittedName>
        <fullName evidence="1">Uncharacterized protein</fullName>
    </submittedName>
</protein>
<evidence type="ECO:0000313" key="2">
    <source>
        <dbReference type="Proteomes" id="UP001392437"/>
    </source>
</evidence>
<name>A0AAW0R6H6_9PEZI</name>
<reference evidence="1 2" key="1">
    <citation type="submission" date="2023-01" db="EMBL/GenBank/DDBJ databases">
        <title>Analysis of 21 Apiospora genomes using comparative genomics revels a genus with tremendous synthesis potential of carbohydrate active enzymes and secondary metabolites.</title>
        <authorList>
            <person name="Sorensen T."/>
        </authorList>
    </citation>
    <scope>NUCLEOTIDE SEQUENCE [LARGE SCALE GENOMIC DNA]</scope>
    <source>
        <strain evidence="1 2">CBS 117206</strain>
    </source>
</reference>
<gene>
    <name evidence="1" type="ORF">PG999_001824</name>
</gene>
<sequence>MVLALTQWHIRLGDQAKEWKSTCAAGSDVHRRRELAEGKLRALSNKFAHLVHGQKHGDYDVQSHHPRVARRPRRLIAVSTRNYALQANWGKRNTRRTDVGLEESARRMVPVVFEQQARESKSAVQQSRAAIDAQLEMVAQGVQSSNCQGSVFLAVFGDTVEVKKKAYAWFVVIARDLVENRAWEWK</sequence>
<organism evidence="1 2">
    <name type="scientific">Apiospora kogelbergensis</name>
    <dbReference type="NCBI Taxonomy" id="1337665"/>
    <lineage>
        <taxon>Eukaryota</taxon>
        <taxon>Fungi</taxon>
        <taxon>Dikarya</taxon>
        <taxon>Ascomycota</taxon>
        <taxon>Pezizomycotina</taxon>
        <taxon>Sordariomycetes</taxon>
        <taxon>Xylariomycetidae</taxon>
        <taxon>Amphisphaeriales</taxon>
        <taxon>Apiosporaceae</taxon>
        <taxon>Apiospora</taxon>
    </lineage>
</organism>